<dbReference type="Proteomes" id="UP000290289">
    <property type="component" value="Chromosome 10"/>
</dbReference>
<organism evidence="1 2">
    <name type="scientific">Malus domestica</name>
    <name type="common">Apple</name>
    <name type="synonym">Pyrus malus</name>
    <dbReference type="NCBI Taxonomy" id="3750"/>
    <lineage>
        <taxon>Eukaryota</taxon>
        <taxon>Viridiplantae</taxon>
        <taxon>Streptophyta</taxon>
        <taxon>Embryophyta</taxon>
        <taxon>Tracheophyta</taxon>
        <taxon>Spermatophyta</taxon>
        <taxon>Magnoliopsida</taxon>
        <taxon>eudicotyledons</taxon>
        <taxon>Gunneridae</taxon>
        <taxon>Pentapetalae</taxon>
        <taxon>rosids</taxon>
        <taxon>fabids</taxon>
        <taxon>Rosales</taxon>
        <taxon>Rosaceae</taxon>
        <taxon>Amygdaloideae</taxon>
        <taxon>Maleae</taxon>
        <taxon>Malus</taxon>
    </lineage>
</organism>
<name>A0A498IYF0_MALDO</name>
<protein>
    <submittedName>
        <fullName evidence="1">Uncharacterized protein</fullName>
    </submittedName>
</protein>
<accession>A0A498IYF0</accession>
<proteinExistence type="predicted"/>
<dbReference type="EMBL" id="RDQH01000336">
    <property type="protein sequence ID" value="RXH87164.1"/>
    <property type="molecule type" value="Genomic_DNA"/>
</dbReference>
<reference evidence="1 2" key="1">
    <citation type="submission" date="2018-10" db="EMBL/GenBank/DDBJ databases">
        <title>A high-quality apple genome assembly.</title>
        <authorList>
            <person name="Hu J."/>
        </authorList>
    </citation>
    <scope>NUCLEOTIDE SEQUENCE [LARGE SCALE GENOMIC DNA]</scope>
    <source>
        <strain evidence="2">cv. HFTH1</strain>
        <tissue evidence="1">Young leaf</tissue>
    </source>
</reference>
<evidence type="ECO:0000313" key="2">
    <source>
        <dbReference type="Proteomes" id="UP000290289"/>
    </source>
</evidence>
<sequence>MRSFYEFGNDEFDKDGEVYDVEEELLNFSPLLVGRGENACTSVHRAVAAMATPEFTVRFTLFQDHPILCINIWRCLWEMTQKTFTTSPLSTVDLAKPRNKKRNLLRVCLLLF</sequence>
<dbReference type="AlphaFoldDB" id="A0A498IYF0"/>
<comment type="caution">
    <text evidence="1">The sequence shown here is derived from an EMBL/GenBank/DDBJ whole genome shotgun (WGS) entry which is preliminary data.</text>
</comment>
<evidence type="ECO:0000313" key="1">
    <source>
        <dbReference type="EMBL" id="RXH87164.1"/>
    </source>
</evidence>
<gene>
    <name evidence="1" type="ORF">DVH24_028664</name>
</gene>
<keyword evidence="2" id="KW-1185">Reference proteome</keyword>